<gene>
    <name evidence="1" type="ORF">HNQ77_004241</name>
</gene>
<accession>A0A841K2W0</accession>
<reference evidence="1 2" key="1">
    <citation type="submission" date="2020-08" db="EMBL/GenBank/DDBJ databases">
        <title>Genomic Encyclopedia of Type Strains, Phase IV (KMG-IV): sequencing the most valuable type-strain genomes for metagenomic binning, comparative biology and taxonomic classification.</title>
        <authorList>
            <person name="Goeker M."/>
        </authorList>
    </citation>
    <scope>NUCLEOTIDE SEQUENCE [LARGE SCALE GENOMIC DNA]</scope>
    <source>
        <strain evidence="1 2">DSM 103733</strain>
    </source>
</reference>
<dbReference type="EMBL" id="JACHEK010000009">
    <property type="protein sequence ID" value="MBB6146269.1"/>
    <property type="molecule type" value="Genomic_DNA"/>
</dbReference>
<comment type="caution">
    <text evidence="1">The sequence shown here is derived from an EMBL/GenBank/DDBJ whole genome shotgun (WGS) entry which is preliminary data.</text>
</comment>
<dbReference type="RefSeq" id="WP_050058275.1">
    <property type="nucleotide sequence ID" value="NZ_JACHEK010000009.1"/>
</dbReference>
<protein>
    <submittedName>
        <fullName evidence="1">Uncharacterized protein</fullName>
    </submittedName>
</protein>
<evidence type="ECO:0000313" key="2">
    <source>
        <dbReference type="Proteomes" id="UP000538666"/>
    </source>
</evidence>
<evidence type="ECO:0000313" key="1">
    <source>
        <dbReference type="EMBL" id="MBB6146269.1"/>
    </source>
</evidence>
<dbReference type="AlphaFoldDB" id="A0A841K2W0"/>
<name>A0A841K2W0_9BACT</name>
<proteinExistence type="predicted"/>
<keyword evidence="2" id="KW-1185">Reference proteome</keyword>
<organism evidence="1 2">
    <name type="scientific">Silvibacterium bohemicum</name>
    <dbReference type="NCBI Taxonomy" id="1577686"/>
    <lineage>
        <taxon>Bacteria</taxon>
        <taxon>Pseudomonadati</taxon>
        <taxon>Acidobacteriota</taxon>
        <taxon>Terriglobia</taxon>
        <taxon>Terriglobales</taxon>
        <taxon>Acidobacteriaceae</taxon>
        <taxon>Silvibacterium</taxon>
    </lineage>
</organism>
<sequence>MIQLQLRPEVESQIAAEAQSRGLDVALYVEQIIEQHSTLNDLAAQERKQAVESMLSFSREQGLSLGGTELQELIHDGHDY</sequence>
<dbReference type="Proteomes" id="UP000538666">
    <property type="component" value="Unassembled WGS sequence"/>
</dbReference>